<evidence type="ECO:0000313" key="1">
    <source>
        <dbReference type="EMBL" id="EMF43031.1"/>
    </source>
</evidence>
<comment type="caution">
    <text evidence="1">The sequence shown here is derived from an EMBL/GenBank/DDBJ whole genome shotgun (WGS) entry which is preliminary data.</text>
</comment>
<gene>
    <name evidence="1" type="ORF">LEP1GSC067_4107</name>
</gene>
<evidence type="ECO:0000313" key="2">
    <source>
        <dbReference type="Proteomes" id="UP000011754"/>
    </source>
</evidence>
<name>M3EYW2_LEPIR</name>
<dbReference type="AlphaFoldDB" id="M3EYW2"/>
<organism evidence="1 2">
    <name type="scientific">Leptospira interrogans serovar Lora str. TE 1992</name>
    <dbReference type="NCBI Taxonomy" id="1193028"/>
    <lineage>
        <taxon>Bacteria</taxon>
        <taxon>Pseudomonadati</taxon>
        <taxon>Spirochaetota</taxon>
        <taxon>Spirochaetia</taxon>
        <taxon>Leptospirales</taxon>
        <taxon>Leptospiraceae</taxon>
        <taxon>Leptospira</taxon>
    </lineage>
</organism>
<reference evidence="1 2" key="1">
    <citation type="submission" date="2013-01" db="EMBL/GenBank/DDBJ databases">
        <authorList>
            <person name="Harkins D.M."/>
            <person name="Durkin A.S."/>
            <person name="Brinkac L.M."/>
            <person name="Haft D.H."/>
            <person name="Selengut J.D."/>
            <person name="Sanka R."/>
            <person name="DePew J."/>
            <person name="Purushe J."/>
            <person name="Hartskeerl R.A."/>
            <person name="Ahmed A."/>
            <person name="van der Linden H."/>
            <person name="Goris M.G.A."/>
            <person name="Vinetz J.M."/>
            <person name="Sutton G.G."/>
            <person name="Nierman W.C."/>
            <person name="Fouts D.E."/>
        </authorList>
    </citation>
    <scope>NUCLEOTIDE SEQUENCE [LARGE SCALE GENOMIC DNA]</scope>
    <source>
        <strain evidence="1 2">TE 1992</strain>
    </source>
</reference>
<accession>M3EYW2</accession>
<sequence>MNYILVCIMTVYLVLGCNTKSQNNPFFFSSFADSILNLVHNPSNTHLSSFDCAPSYDSSKGYVYILNSYGLSCERLSVPSGEQLSVLAYPPANARFADYLLIWKDLTPQELSNYQNGILPPQTKHMDSKDITEISDLRPTGSAYQMSISTLNWSPGTYTLAMQGDPQTQYPTVTENVTISSVVDSTFNNIINDMITNNRDAYIYSNGNPVSSSSKLYRGNTYIFALNLNKIKTVKNEVSVDYIKLLGGFTLNSGMLKLRLVPTNKNQESARNVQPLPISRFPFPIILREFLQSVFKLLLLLNSTMQMKISLVSRFIITHLRTVLLAVIKLRNFQETS</sequence>
<proteinExistence type="predicted"/>
<protein>
    <submittedName>
        <fullName evidence="1">Uncharacterized protein</fullName>
    </submittedName>
</protein>
<dbReference type="Proteomes" id="UP000011754">
    <property type="component" value="Unassembled WGS sequence"/>
</dbReference>
<dbReference type="EMBL" id="AKWW02000030">
    <property type="protein sequence ID" value="EMF43031.1"/>
    <property type="molecule type" value="Genomic_DNA"/>
</dbReference>